<organism evidence="2 3">
    <name type="scientific">Epichloe festucae (strain Fl1)</name>
    <dbReference type="NCBI Taxonomy" id="877507"/>
    <lineage>
        <taxon>Eukaryota</taxon>
        <taxon>Fungi</taxon>
        <taxon>Dikarya</taxon>
        <taxon>Ascomycota</taxon>
        <taxon>Pezizomycotina</taxon>
        <taxon>Sordariomycetes</taxon>
        <taxon>Hypocreomycetidae</taxon>
        <taxon>Hypocreales</taxon>
        <taxon>Clavicipitaceae</taxon>
        <taxon>Epichloe</taxon>
    </lineage>
</organism>
<evidence type="ECO:0000256" key="1">
    <source>
        <dbReference type="SAM" id="MobiDB-lite"/>
    </source>
</evidence>
<gene>
    <name evidence="2" type="ORF">C2857_000149</name>
</gene>
<evidence type="ECO:0000313" key="2">
    <source>
        <dbReference type="EMBL" id="QPG93486.1"/>
    </source>
</evidence>
<feature type="region of interest" description="Disordered" evidence="1">
    <location>
        <begin position="58"/>
        <end position="113"/>
    </location>
</feature>
<sequence length="216" mass="23865">MGKDKKSAGKASPRRAEASAGRRHADQQARAEARAHAQHAAEFNEQLRRLQLHYAQVEQSVQQQQQQADDAASQAQAAHAAAATAAAAAATQQTARGQGGHRQARRQPTSPDFLDMLHNYVSNRTGREQRAWLHHHGLRGANPRQQPVYSLLPAAMRDGHERRLEADRQARIQQQEAAAEVVRRYQVTDASVDNNDDDDKQSEGKDDDDESKGTGM</sequence>
<reference evidence="2 3" key="1">
    <citation type="journal article" date="2018" name="PLoS Genet.">
        <title>Repeat elements organise 3D genome structure and mediate transcription in the filamentous fungus Epichloe festucae.</title>
        <authorList>
            <person name="Winter D.J."/>
            <person name="Ganley A.R.D."/>
            <person name="Young C.A."/>
            <person name="Liachko I."/>
            <person name="Schardl C.L."/>
            <person name="Dupont P.Y."/>
            <person name="Berry D."/>
            <person name="Ram A."/>
            <person name="Scott B."/>
            <person name="Cox M.P."/>
        </authorList>
    </citation>
    <scope>NUCLEOTIDE SEQUENCE [LARGE SCALE GENOMIC DNA]</scope>
    <source>
        <strain evidence="2 3">Fl1</strain>
    </source>
</reference>
<accession>A0A7S9KK06</accession>
<keyword evidence="3" id="KW-1185">Reference proteome</keyword>
<feature type="region of interest" description="Disordered" evidence="1">
    <location>
        <begin position="1"/>
        <end position="44"/>
    </location>
</feature>
<feature type="region of interest" description="Disordered" evidence="1">
    <location>
        <begin position="175"/>
        <end position="216"/>
    </location>
</feature>
<protein>
    <submittedName>
        <fullName evidence="2">Uncharacterized protein</fullName>
    </submittedName>
</protein>
<proteinExistence type="predicted"/>
<evidence type="ECO:0000313" key="3">
    <source>
        <dbReference type="Proteomes" id="UP000594364"/>
    </source>
</evidence>
<dbReference type="AlphaFoldDB" id="A0A7S9KK06"/>
<feature type="compositionally biased region" description="Basic and acidic residues" evidence="1">
    <location>
        <begin position="23"/>
        <end position="35"/>
    </location>
</feature>
<dbReference type="EMBL" id="CP031385">
    <property type="protein sequence ID" value="QPG93486.1"/>
    <property type="molecule type" value="Genomic_DNA"/>
</dbReference>
<feature type="compositionally biased region" description="Acidic residues" evidence="1">
    <location>
        <begin position="194"/>
        <end position="210"/>
    </location>
</feature>
<feature type="compositionally biased region" description="Low complexity" evidence="1">
    <location>
        <begin position="58"/>
        <end position="96"/>
    </location>
</feature>
<dbReference type="Proteomes" id="UP000594364">
    <property type="component" value="Chromosome 1"/>
</dbReference>
<name>A0A7S9KK06_EPIFF</name>